<dbReference type="PROSITE" id="PS51007">
    <property type="entry name" value="CYTC"/>
    <property type="match status" value="1"/>
</dbReference>
<dbReference type="Gene3D" id="3.40.950.10">
    <property type="entry name" value="Fe-only Hydrogenase (Larger Subunit), Chain L, domain 3"/>
    <property type="match status" value="1"/>
</dbReference>
<evidence type="ECO:0000313" key="1">
    <source>
        <dbReference type="EMBL" id="BCJ94755.1"/>
    </source>
</evidence>
<dbReference type="SUPFAM" id="SSF53920">
    <property type="entry name" value="Fe-only hydrogenase"/>
    <property type="match status" value="1"/>
</dbReference>
<dbReference type="PANTHER" id="PTHR11615">
    <property type="entry name" value="NITRATE, FORMATE, IRON DEHYDROGENASE"/>
    <property type="match status" value="1"/>
</dbReference>
<dbReference type="PROSITE" id="PS51379">
    <property type="entry name" value="4FE4S_FER_2"/>
    <property type="match status" value="1"/>
</dbReference>
<dbReference type="GO" id="GO:0009055">
    <property type="term" value="F:electron transfer activity"/>
    <property type="evidence" value="ECO:0007669"/>
    <property type="project" value="InterPro"/>
</dbReference>
<accession>A0A6S6R613</accession>
<dbReference type="Pfam" id="PF02906">
    <property type="entry name" value="Fe_hyd_lg_C"/>
    <property type="match status" value="1"/>
</dbReference>
<dbReference type="KEGG" id="acel:acsn021_23240"/>
<dbReference type="AlphaFoldDB" id="A0A6S6R613"/>
<proteinExistence type="predicted"/>
<keyword evidence="2" id="KW-1185">Reference proteome</keyword>
<evidence type="ECO:0000313" key="2">
    <source>
        <dbReference type="Proteomes" id="UP000515561"/>
    </source>
</evidence>
<reference evidence="1 2" key="1">
    <citation type="journal article" date="2016" name="Int. J. Syst. Evol. Microbiol.">
        <title>Descriptions of Anaerotaenia torta gen. nov., sp. nov. and Anaerocolumna cellulosilytica gen. nov., sp. nov. isolated from a methanogenic reactor of cattle waste.</title>
        <authorList>
            <person name="Uek A."/>
            <person name="Ohtaki Y."/>
            <person name="Kaku N."/>
            <person name="Ueki K."/>
        </authorList>
    </citation>
    <scope>NUCLEOTIDE SEQUENCE [LARGE SCALE GENOMIC DNA]</scope>
    <source>
        <strain evidence="1 2">SN021</strain>
    </source>
</reference>
<dbReference type="Proteomes" id="UP000515561">
    <property type="component" value="Chromosome"/>
</dbReference>
<dbReference type="InterPro" id="IPR009056">
    <property type="entry name" value="Cyt_c-like_dom"/>
</dbReference>
<dbReference type="SUPFAM" id="SSF54862">
    <property type="entry name" value="4Fe-4S ferredoxins"/>
    <property type="match status" value="1"/>
</dbReference>
<protein>
    <submittedName>
        <fullName evidence="1">Iron hydrogenase</fullName>
    </submittedName>
</protein>
<name>A0A6S6R613_9FIRM</name>
<dbReference type="InterPro" id="IPR017896">
    <property type="entry name" value="4Fe4S_Fe-S-bd"/>
</dbReference>
<dbReference type="GO" id="GO:0020037">
    <property type="term" value="F:heme binding"/>
    <property type="evidence" value="ECO:0007669"/>
    <property type="project" value="InterPro"/>
</dbReference>
<dbReference type="Gene3D" id="3.30.70.20">
    <property type="match status" value="1"/>
</dbReference>
<dbReference type="RefSeq" id="WP_184089236.1">
    <property type="nucleotide sequence ID" value="NZ_AP023367.1"/>
</dbReference>
<organism evidence="1 2">
    <name type="scientific">Anaerocolumna cellulosilytica</name>
    <dbReference type="NCBI Taxonomy" id="433286"/>
    <lineage>
        <taxon>Bacteria</taxon>
        <taxon>Bacillati</taxon>
        <taxon>Bacillota</taxon>
        <taxon>Clostridia</taxon>
        <taxon>Lachnospirales</taxon>
        <taxon>Lachnospiraceae</taxon>
        <taxon>Anaerocolumna</taxon>
    </lineage>
</organism>
<dbReference type="InterPro" id="IPR050340">
    <property type="entry name" value="Cytosolic_Fe-S_CAF"/>
</dbReference>
<sequence>MTTFEELYRKLVKQSLGKEDNSSEIADYDPHHLDCLLHPDKFAPVLKIGDCNCPPDKPSACQRSCIFDAIVQGEDGVIRIDKDQCVGCHACIDNCKSEKLTASRDILPALNAIRLAKGPVYALIAPAFLGQFSQEVTPGKLRNAFKKLGFSGMIEVALFADILTLKEALEFDKNILTESDFQLTSCCCPMWIGMIRKVYNDLMPHVPGAVSPMVACGRTIKVLHPDALTIFIGPCLAKKAEAREKDICDAVDFVLTFQEVKDIFEVAEINPADMGESEKDHSSRAGRIYARTGGVSEAVEKTLERLNPHREISIRTTQADGVPACKEMINRLKEGKIEANFFEGMGCVGGCVGGPKVMINREKGRENVIEYGETATFKTPIDNPYVIELLHQLGFDTVESLLEHSDIFTRDFSS</sequence>
<dbReference type="EMBL" id="AP023367">
    <property type="protein sequence ID" value="BCJ94755.1"/>
    <property type="molecule type" value="Genomic_DNA"/>
</dbReference>
<gene>
    <name evidence="1" type="ORF">acsn021_23240</name>
</gene>
<dbReference type="InterPro" id="IPR009016">
    <property type="entry name" value="Fe_hydrogenase"/>
</dbReference>
<dbReference type="InterPro" id="IPR004108">
    <property type="entry name" value="Fe_hydrogenase_lsu_C"/>
</dbReference>